<dbReference type="AlphaFoldDB" id="A0AAV2H365"/>
<reference evidence="2 3" key="1">
    <citation type="submission" date="2024-04" db="EMBL/GenBank/DDBJ databases">
        <authorList>
            <consortium name="Genoscope - CEA"/>
            <person name="William W."/>
        </authorList>
    </citation>
    <scope>NUCLEOTIDE SEQUENCE [LARGE SCALE GENOMIC DNA]</scope>
</reference>
<feature type="region of interest" description="Disordered" evidence="1">
    <location>
        <begin position="1"/>
        <end position="25"/>
    </location>
</feature>
<dbReference type="EMBL" id="CAXITT010000027">
    <property type="protein sequence ID" value="CAL1528080.1"/>
    <property type="molecule type" value="Genomic_DNA"/>
</dbReference>
<proteinExistence type="predicted"/>
<evidence type="ECO:0000313" key="2">
    <source>
        <dbReference type="EMBL" id="CAL1528080.1"/>
    </source>
</evidence>
<organism evidence="2 3">
    <name type="scientific">Lymnaea stagnalis</name>
    <name type="common">Great pond snail</name>
    <name type="synonym">Helix stagnalis</name>
    <dbReference type="NCBI Taxonomy" id="6523"/>
    <lineage>
        <taxon>Eukaryota</taxon>
        <taxon>Metazoa</taxon>
        <taxon>Spiralia</taxon>
        <taxon>Lophotrochozoa</taxon>
        <taxon>Mollusca</taxon>
        <taxon>Gastropoda</taxon>
        <taxon>Heterobranchia</taxon>
        <taxon>Euthyneura</taxon>
        <taxon>Panpulmonata</taxon>
        <taxon>Hygrophila</taxon>
        <taxon>Lymnaeoidea</taxon>
        <taxon>Lymnaeidae</taxon>
        <taxon>Lymnaea</taxon>
    </lineage>
</organism>
<accession>A0AAV2H365</accession>
<evidence type="ECO:0000313" key="3">
    <source>
        <dbReference type="Proteomes" id="UP001497497"/>
    </source>
</evidence>
<protein>
    <submittedName>
        <fullName evidence="2">Uncharacterized protein</fullName>
    </submittedName>
</protein>
<gene>
    <name evidence="2" type="ORF">GSLYS_00002250001</name>
</gene>
<keyword evidence="3" id="KW-1185">Reference proteome</keyword>
<feature type="compositionally biased region" description="Polar residues" evidence="1">
    <location>
        <begin position="1"/>
        <end position="13"/>
    </location>
</feature>
<feature type="compositionally biased region" description="Acidic residues" evidence="1">
    <location>
        <begin position="16"/>
        <end position="25"/>
    </location>
</feature>
<name>A0AAV2H365_LYMST</name>
<sequence>MVVRSSRMSNGQAAESVEEASLEPDDVTVIENDTRPTGAMSLDSHVPLVTLTQAGILQDNIASEDLTITSDEKVISGASRDLDTYFVTNISTPQLVSDHGTVKARSNQMSAMKKSGHYPIHEAD</sequence>
<dbReference type="Proteomes" id="UP001497497">
    <property type="component" value="Unassembled WGS sequence"/>
</dbReference>
<evidence type="ECO:0000256" key="1">
    <source>
        <dbReference type="SAM" id="MobiDB-lite"/>
    </source>
</evidence>
<comment type="caution">
    <text evidence="2">The sequence shown here is derived from an EMBL/GenBank/DDBJ whole genome shotgun (WGS) entry which is preliminary data.</text>
</comment>
<feature type="non-terminal residue" evidence="2">
    <location>
        <position position="124"/>
    </location>
</feature>